<keyword evidence="3" id="KW-0732">Signal</keyword>
<evidence type="ECO:0000313" key="6">
    <source>
        <dbReference type="EMBL" id="QDT10620.1"/>
    </source>
</evidence>
<dbReference type="Pfam" id="PF16347">
    <property type="entry name" value="SGSH_C"/>
    <property type="match status" value="1"/>
</dbReference>
<dbReference type="PANTHER" id="PTHR42693">
    <property type="entry name" value="ARYLSULFATASE FAMILY MEMBER"/>
    <property type="match status" value="1"/>
</dbReference>
<evidence type="ECO:0000256" key="3">
    <source>
        <dbReference type="SAM" id="SignalP"/>
    </source>
</evidence>
<gene>
    <name evidence="6" type="primary">betC_10</name>
    <name evidence="6" type="ORF">K239x_25770</name>
</gene>
<evidence type="ECO:0000259" key="5">
    <source>
        <dbReference type="Pfam" id="PF16347"/>
    </source>
</evidence>
<feature type="signal peptide" evidence="3">
    <location>
        <begin position="1"/>
        <end position="23"/>
    </location>
</feature>
<feature type="chain" id="PRO_5021754838" evidence="3">
    <location>
        <begin position="24"/>
        <end position="487"/>
    </location>
</feature>
<keyword evidence="2 6" id="KW-0378">Hydrolase</keyword>
<dbReference type="Proteomes" id="UP000319817">
    <property type="component" value="Chromosome"/>
</dbReference>
<evidence type="ECO:0000313" key="7">
    <source>
        <dbReference type="Proteomes" id="UP000319817"/>
    </source>
</evidence>
<protein>
    <submittedName>
        <fullName evidence="6">Choline-sulfatase</fullName>
        <ecNumber evidence="6">3.1.6.6</ecNumber>
    </submittedName>
</protein>
<evidence type="ECO:0000256" key="1">
    <source>
        <dbReference type="ARBA" id="ARBA00008779"/>
    </source>
</evidence>
<dbReference type="Pfam" id="PF00884">
    <property type="entry name" value="Sulfatase"/>
    <property type="match status" value="1"/>
</dbReference>
<name>A0A517NU28_9BACT</name>
<accession>A0A517NU28</accession>
<dbReference type="GO" id="GO:0004065">
    <property type="term" value="F:arylsulfatase activity"/>
    <property type="evidence" value="ECO:0007669"/>
    <property type="project" value="TreeGrafter"/>
</dbReference>
<sequence precursor="true">MKPYRTKSFLLFGFALLLTPAMCDTADAGKNVVLLISDNQNKDDCGCYGNAVIKTPHIDRLAREGVRFLDAFATTASCGPSRAVVYTGLQTHANGQYGHGHGIHTYQLAPRIETVFASLRRQKYHTALLGKRHTVPDSAYPFSFDVKVSGRDVIRLGKTAKEFIEQADDEPFFLTIGFVDPHPTSIDRPGWGVNPEQSKAPTVTYDPADVIVPPYLPDQPEVREGLAGYYQQISHLDYGVGEVLRVLKETGKEDDTLVIFTSDHGTSEPGAMGNHYEPGIQVPFIVRAPKGDGGFVAANTTNQALVTLADITPTILDWTNSKGPKYSLHGRSVISVLDDSDAAGWDQVMLSHVAHEVTMYYPMRTIRDRRYKLIWNINWQSEYPLPIDTLRRATWTETIRRGDAKIGLRLIDRYLHRDEIELYDLQNDPQELNNLAGQPSHMQKQRELSQSLNQWMTETSDPWLVRHRLTMPGEDAARSSRQQFFDD</sequence>
<evidence type="ECO:0000259" key="4">
    <source>
        <dbReference type="Pfam" id="PF00884"/>
    </source>
</evidence>
<dbReference type="InterPro" id="IPR017850">
    <property type="entry name" value="Alkaline_phosphatase_core_sf"/>
</dbReference>
<dbReference type="PANTHER" id="PTHR42693:SF53">
    <property type="entry name" value="ENDO-4-O-SULFATASE"/>
    <property type="match status" value="1"/>
</dbReference>
<evidence type="ECO:0000256" key="2">
    <source>
        <dbReference type="ARBA" id="ARBA00022801"/>
    </source>
</evidence>
<proteinExistence type="inferred from homology"/>
<comment type="similarity">
    <text evidence="1">Belongs to the sulfatase family.</text>
</comment>
<dbReference type="EMBL" id="CP036526">
    <property type="protein sequence ID" value="QDT10620.1"/>
    <property type="molecule type" value="Genomic_DNA"/>
</dbReference>
<dbReference type="InterPro" id="IPR032506">
    <property type="entry name" value="SGSH_C"/>
</dbReference>
<organism evidence="6 7">
    <name type="scientific">Stieleria marina</name>
    <dbReference type="NCBI Taxonomy" id="1930275"/>
    <lineage>
        <taxon>Bacteria</taxon>
        <taxon>Pseudomonadati</taxon>
        <taxon>Planctomycetota</taxon>
        <taxon>Planctomycetia</taxon>
        <taxon>Pirellulales</taxon>
        <taxon>Pirellulaceae</taxon>
        <taxon>Stieleria</taxon>
    </lineage>
</organism>
<dbReference type="CDD" id="cd16027">
    <property type="entry name" value="SGSH"/>
    <property type="match status" value="1"/>
</dbReference>
<reference evidence="6 7" key="1">
    <citation type="submission" date="2019-02" db="EMBL/GenBank/DDBJ databases">
        <title>Deep-cultivation of Planctomycetes and their phenomic and genomic characterization uncovers novel biology.</title>
        <authorList>
            <person name="Wiegand S."/>
            <person name="Jogler M."/>
            <person name="Boedeker C."/>
            <person name="Pinto D."/>
            <person name="Vollmers J."/>
            <person name="Rivas-Marin E."/>
            <person name="Kohn T."/>
            <person name="Peeters S.H."/>
            <person name="Heuer A."/>
            <person name="Rast P."/>
            <person name="Oberbeckmann S."/>
            <person name="Bunk B."/>
            <person name="Jeske O."/>
            <person name="Meyerdierks A."/>
            <person name="Storesund J.E."/>
            <person name="Kallscheuer N."/>
            <person name="Luecker S."/>
            <person name="Lage O.M."/>
            <person name="Pohl T."/>
            <person name="Merkel B.J."/>
            <person name="Hornburger P."/>
            <person name="Mueller R.-W."/>
            <person name="Bruemmer F."/>
            <person name="Labrenz M."/>
            <person name="Spormann A.M."/>
            <person name="Op den Camp H."/>
            <person name="Overmann J."/>
            <person name="Amann R."/>
            <person name="Jetten M.S.M."/>
            <person name="Mascher T."/>
            <person name="Medema M.H."/>
            <person name="Devos D.P."/>
            <person name="Kaster A.-K."/>
            <person name="Ovreas L."/>
            <person name="Rohde M."/>
            <person name="Galperin M.Y."/>
            <person name="Jogler C."/>
        </authorList>
    </citation>
    <scope>NUCLEOTIDE SEQUENCE [LARGE SCALE GENOMIC DNA]</scope>
    <source>
        <strain evidence="6 7">K23_9</strain>
    </source>
</reference>
<feature type="domain" description="N-sulphoglucosamine sulphohydrolase C-terminal" evidence="5">
    <location>
        <begin position="409"/>
        <end position="455"/>
    </location>
</feature>
<dbReference type="SUPFAM" id="SSF53649">
    <property type="entry name" value="Alkaline phosphatase-like"/>
    <property type="match status" value="1"/>
</dbReference>
<keyword evidence="7" id="KW-1185">Reference proteome</keyword>
<dbReference type="Gene3D" id="3.40.720.10">
    <property type="entry name" value="Alkaline Phosphatase, subunit A"/>
    <property type="match status" value="1"/>
</dbReference>
<dbReference type="GO" id="GO:0047753">
    <property type="term" value="F:choline-sulfatase activity"/>
    <property type="evidence" value="ECO:0007669"/>
    <property type="project" value="UniProtKB-EC"/>
</dbReference>
<dbReference type="InterPro" id="IPR050738">
    <property type="entry name" value="Sulfatase"/>
</dbReference>
<feature type="domain" description="Sulfatase N-terminal" evidence="4">
    <location>
        <begin position="30"/>
        <end position="320"/>
    </location>
</feature>
<dbReference type="InterPro" id="IPR000917">
    <property type="entry name" value="Sulfatase_N"/>
</dbReference>
<dbReference type="EC" id="3.1.6.6" evidence="6"/>
<dbReference type="AlphaFoldDB" id="A0A517NU28"/>